<reference evidence="2" key="1">
    <citation type="submission" date="2015-12" db="EMBL/GenBank/DDBJ databases">
        <authorList>
            <person name="Lauer A."/>
            <person name="Humrighouse B."/>
            <person name="Loparev V."/>
            <person name="Shewmaker P.L."/>
            <person name="Whitney A.M."/>
            <person name="McLaughlin R.W."/>
        </authorList>
    </citation>
    <scope>NUCLEOTIDE SEQUENCE [LARGE SCALE GENOMIC DNA]</scope>
    <source>
        <strain evidence="2">LMG 26678</strain>
    </source>
</reference>
<dbReference type="KEGG" id="erx:ATZ35_16410"/>
<dbReference type="EMBL" id="CP013655">
    <property type="protein sequence ID" value="ALS38673.1"/>
    <property type="molecule type" value="Genomic_DNA"/>
</dbReference>
<sequence>MKKREVKIGEHYVCHESNFSWFFVGEAISKKEEDVQVKVVKCHPSDRPVISCDEPILNLAYFNVIENA</sequence>
<evidence type="ECO:0000313" key="2">
    <source>
        <dbReference type="Proteomes" id="UP000067523"/>
    </source>
</evidence>
<protein>
    <submittedName>
        <fullName evidence="1">Uncharacterized protein</fullName>
    </submittedName>
</protein>
<name>A0A0U2XJ61_9ENTE</name>
<gene>
    <name evidence="1" type="ORF">ATZ35_16410</name>
</gene>
<dbReference type="Proteomes" id="UP000067523">
    <property type="component" value="Chromosome"/>
</dbReference>
<proteinExistence type="predicted"/>
<evidence type="ECO:0000313" key="1">
    <source>
        <dbReference type="EMBL" id="ALS38673.1"/>
    </source>
</evidence>
<dbReference type="AlphaFoldDB" id="A0A0U2XJ61"/>
<organism evidence="1 2">
    <name type="scientific">Enterococcus rotai</name>
    <dbReference type="NCBI Taxonomy" id="118060"/>
    <lineage>
        <taxon>Bacteria</taxon>
        <taxon>Bacillati</taxon>
        <taxon>Bacillota</taxon>
        <taxon>Bacilli</taxon>
        <taxon>Lactobacillales</taxon>
        <taxon>Enterococcaceae</taxon>
        <taxon>Enterococcus</taxon>
    </lineage>
</organism>
<keyword evidence="2" id="KW-1185">Reference proteome</keyword>
<accession>A0A0U2XJ61</accession>
<dbReference type="STRING" id="118060.ATZ35_16410"/>
<dbReference type="RefSeq" id="WP_086278899.1">
    <property type="nucleotide sequence ID" value="NZ_CP013655.1"/>
</dbReference>